<accession>A0ABW0M3G1</accession>
<dbReference type="PROSITE" id="PS50857">
    <property type="entry name" value="COX2_CUA"/>
    <property type="match status" value="1"/>
</dbReference>
<sequence>MNMTRRRLCSLLGLGALSYGYAERGRSAVQERAISIEAKRFSYTPNQIFAKTGEPVVLEFTAVDFMHGFKIPDMNIRADLVPGKITKVRLQFDKAGDYDFLCDNFCGSGHENMNGKIIVRT</sequence>
<evidence type="ECO:0000256" key="2">
    <source>
        <dbReference type="ARBA" id="ARBA00022723"/>
    </source>
</evidence>
<comment type="subcellular location">
    <subcellularLocation>
        <location evidence="1">Periplasm</location>
    </subcellularLocation>
</comment>
<dbReference type="InterPro" id="IPR002429">
    <property type="entry name" value="CcO_II-like_C"/>
</dbReference>
<organism evidence="5 6">
    <name type="scientific">Paraherbaspirillum soli</name>
    <dbReference type="NCBI Taxonomy" id="631222"/>
    <lineage>
        <taxon>Bacteria</taxon>
        <taxon>Pseudomonadati</taxon>
        <taxon>Pseudomonadota</taxon>
        <taxon>Betaproteobacteria</taxon>
        <taxon>Burkholderiales</taxon>
        <taxon>Oxalobacteraceae</taxon>
        <taxon>Paraherbaspirillum</taxon>
    </lineage>
</organism>
<dbReference type="Gene3D" id="2.60.40.420">
    <property type="entry name" value="Cupredoxins - blue copper proteins"/>
    <property type="match status" value="1"/>
</dbReference>
<feature type="domain" description="Cytochrome oxidase subunit II copper A binding" evidence="4">
    <location>
        <begin position="31"/>
        <end position="121"/>
    </location>
</feature>
<gene>
    <name evidence="5" type="ORF">ACFPM8_01730</name>
</gene>
<keyword evidence="3" id="KW-0186">Copper</keyword>
<keyword evidence="2" id="KW-0479">Metal-binding</keyword>
<dbReference type="EMBL" id="JBHSMT010000005">
    <property type="protein sequence ID" value="MFC5472669.1"/>
    <property type="molecule type" value="Genomic_DNA"/>
</dbReference>
<name>A0ABW0M3G1_9BURK</name>
<evidence type="ECO:0000313" key="6">
    <source>
        <dbReference type="Proteomes" id="UP001596045"/>
    </source>
</evidence>
<evidence type="ECO:0000259" key="4">
    <source>
        <dbReference type="PROSITE" id="PS50857"/>
    </source>
</evidence>
<protein>
    <submittedName>
        <fullName evidence="5">Cupredoxin domain-containing protein</fullName>
    </submittedName>
</protein>
<dbReference type="InterPro" id="IPR008972">
    <property type="entry name" value="Cupredoxin"/>
</dbReference>
<comment type="caution">
    <text evidence="5">The sequence shown here is derived from an EMBL/GenBank/DDBJ whole genome shotgun (WGS) entry which is preliminary data.</text>
</comment>
<reference evidence="6" key="1">
    <citation type="journal article" date="2019" name="Int. J. Syst. Evol. Microbiol.">
        <title>The Global Catalogue of Microorganisms (GCM) 10K type strain sequencing project: providing services to taxonomists for standard genome sequencing and annotation.</title>
        <authorList>
            <consortium name="The Broad Institute Genomics Platform"/>
            <consortium name="The Broad Institute Genome Sequencing Center for Infectious Disease"/>
            <person name="Wu L."/>
            <person name="Ma J."/>
        </authorList>
    </citation>
    <scope>NUCLEOTIDE SEQUENCE [LARGE SCALE GENOMIC DNA]</scope>
    <source>
        <strain evidence="6">JCM 17066</strain>
    </source>
</reference>
<dbReference type="InterPro" id="IPR028096">
    <property type="entry name" value="EfeO_Cupredoxin"/>
</dbReference>
<evidence type="ECO:0000313" key="5">
    <source>
        <dbReference type="EMBL" id="MFC5472669.1"/>
    </source>
</evidence>
<evidence type="ECO:0000256" key="1">
    <source>
        <dbReference type="ARBA" id="ARBA00004418"/>
    </source>
</evidence>
<dbReference type="InterPro" id="IPR051403">
    <property type="entry name" value="NosZ/Cyto_c_oxidase_sub2"/>
</dbReference>
<dbReference type="SUPFAM" id="SSF49503">
    <property type="entry name" value="Cupredoxins"/>
    <property type="match status" value="1"/>
</dbReference>
<dbReference type="Pfam" id="PF13473">
    <property type="entry name" value="Cupredoxin_1"/>
    <property type="match status" value="1"/>
</dbReference>
<dbReference type="Proteomes" id="UP001596045">
    <property type="component" value="Unassembled WGS sequence"/>
</dbReference>
<evidence type="ECO:0000256" key="3">
    <source>
        <dbReference type="ARBA" id="ARBA00023008"/>
    </source>
</evidence>
<dbReference type="RefSeq" id="WP_378994323.1">
    <property type="nucleotide sequence ID" value="NZ_JBHSMT010000005.1"/>
</dbReference>
<proteinExistence type="predicted"/>
<dbReference type="PANTHER" id="PTHR42838">
    <property type="entry name" value="CYTOCHROME C OXIDASE SUBUNIT II"/>
    <property type="match status" value="1"/>
</dbReference>
<dbReference type="PANTHER" id="PTHR42838:SF2">
    <property type="entry name" value="NITROUS-OXIDE REDUCTASE"/>
    <property type="match status" value="1"/>
</dbReference>
<keyword evidence="6" id="KW-1185">Reference proteome</keyword>